<gene>
    <name evidence="6" type="ORF">AVL62_00295</name>
</gene>
<evidence type="ECO:0000259" key="5">
    <source>
        <dbReference type="Pfam" id="PF13439"/>
    </source>
</evidence>
<dbReference type="RefSeq" id="WP_058891300.1">
    <property type="nucleotide sequence ID" value="NZ_LQBL01000028.1"/>
</dbReference>
<dbReference type="PANTHER" id="PTHR45947:SF3">
    <property type="entry name" value="SULFOQUINOVOSYL TRANSFERASE SQD2"/>
    <property type="match status" value="1"/>
</dbReference>
<keyword evidence="3 6" id="KW-0808">Transferase</keyword>
<dbReference type="Proteomes" id="UP000054837">
    <property type="component" value="Unassembled WGS sequence"/>
</dbReference>
<dbReference type="AlphaFoldDB" id="A0A0W8I4X6"/>
<keyword evidence="7" id="KW-1185">Reference proteome</keyword>
<dbReference type="Pfam" id="PF13439">
    <property type="entry name" value="Glyco_transf_4"/>
    <property type="match status" value="1"/>
</dbReference>
<reference evidence="6 7" key="1">
    <citation type="submission" date="2015-12" db="EMBL/GenBank/DDBJ databases">
        <title>Serinicoccus chungangenesis strain CD08_5 genome sequencing and assembly.</title>
        <authorList>
            <person name="Chander A.M."/>
            <person name="Kaur G."/>
            <person name="Nair G.R."/>
            <person name="Dhawan D.K."/>
            <person name="Kochhar R.K."/>
            <person name="Mayilraj S."/>
            <person name="Bhadada S.K."/>
        </authorList>
    </citation>
    <scope>NUCLEOTIDE SEQUENCE [LARGE SCALE GENOMIC DNA]</scope>
    <source>
        <strain evidence="6 7">CD08_5</strain>
    </source>
</reference>
<dbReference type="GO" id="GO:0016757">
    <property type="term" value="F:glycosyltransferase activity"/>
    <property type="evidence" value="ECO:0007669"/>
    <property type="project" value="UniProtKB-KW"/>
</dbReference>
<comment type="caution">
    <text evidence="6">The sequence shown here is derived from an EMBL/GenBank/DDBJ whole genome shotgun (WGS) entry which is preliminary data.</text>
</comment>
<evidence type="ECO:0000313" key="7">
    <source>
        <dbReference type="Proteomes" id="UP000054837"/>
    </source>
</evidence>
<dbReference type="EMBL" id="LQBL01000028">
    <property type="protein sequence ID" value="KUG53291.1"/>
    <property type="molecule type" value="Genomic_DNA"/>
</dbReference>
<evidence type="ECO:0000313" key="6">
    <source>
        <dbReference type="EMBL" id="KUG53291.1"/>
    </source>
</evidence>
<feature type="region of interest" description="Disordered" evidence="4">
    <location>
        <begin position="44"/>
        <end position="98"/>
    </location>
</feature>
<dbReference type="SUPFAM" id="SSF53756">
    <property type="entry name" value="UDP-Glycosyltransferase/glycogen phosphorylase"/>
    <property type="match status" value="1"/>
</dbReference>
<name>A0A0W8I4X6_9MICO</name>
<evidence type="ECO:0000256" key="3">
    <source>
        <dbReference type="ARBA" id="ARBA00022679"/>
    </source>
</evidence>
<proteinExistence type="predicted"/>
<accession>A0A0W8I4X6</accession>
<dbReference type="InterPro" id="IPR028098">
    <property type="entry name" value="Glyco_trans_4-like_N"/>
</dbReference>
<dbReference type="InterPro" id="IPR050194">
    <property type="entry name" value="Glycosyltransferase_grp1"/>
</dbReference>
<keyword evidence="2" id="KW-0328">Glycosyltransferase</keyword>
<protein>
    <recommendedName>
        <fullName evidence="1">D-inositol 3-phosphate glycosyltransferase</fullName>
    </recommendedName>
</protein>
<organism evidence="6 7">
    <name type="scientific">Serinicoccus chungangensis</name>
    <dbReference type="NCBI Taxonomy" id="767452"/>
    <lineage>
        <taxon>Bacteria</taxon>
        <taxon>Bacillati</taxon>
        <taxon>Actinomycetota</taxon>
        <taxon>Actinomycetes</taxon>
        <taxon>Micrococcales</taxon>
        <taxon>Ornithinimicrobiaceae</taxon>
        <taxon>Serinicoccus</taxon>
    </lineage>
</organism>
<dbReference type="Gene3D" id="3.40.50.2000">
    <property type="entry name" value="Glycogen Phosphorylase B"/>
    <property type="match status" value="2"/>
</dbReference>
<sequence length="437" mass="45622">MTEQAPLVVLATRIYAPEAAAATFRLGALVRSLAGRARVRVLTTTPPPALRPPQATPGGTQSNHIRRSVGVEGNHTRRSVEMGGDGREAPGGAPAATGDTRVDVRRWPVLRDASGYVRGYLPYLSFDLPLAARLLTGPRPDVVVVEPPPTTGAVTRVSLALRSTLGAPIPYVYYAADVWSDATASMGAPAVVTGLMRTLERFALRGARGVVAVSDGVAERVRVLAGEDAPVTVVPNGIDTDVFTPDGEPAQDAPGTPYLVYAGTASEWQGAEVFAEAMRRVVRGVPEARLIFLGQGSSWPELRRIAGELPEGALELRPLVPAQEAAAWLRGAAAALVGVRPGVGYDFAYPTKVVAALACGTPVVFAGPGPAAADVRAHRLGAAVEHDVDAVAEAMVRALGAGPDEPERARRVAWVREHRSLRSTGDGAAAVVLGVRG</sequence>
<evidence type="ECO:0000256" key="4">
    <source>
        <dbReference type="SAM" id="MobiDB-lite"/>
    </source>
</evidence>
<feature type="domain" description="Glycosyltransferase subfamily 4-like N-terminal" evidence="5">
    <location>
        <begin position="111"/>
        <end position="241"/>
    </location>
</feature>
<dbReference type="GO" id="GO:1901137">
    <property type="term" value="P:carbohydrate derivative biosynthetic process"/>
    <property type="evidence" value="ECO:0007669"/>
    <property type="project" value="UniProtKB-ARBA"/>
</dbReference>
<evidence type="ECO:0000256" key="1">
    <source>
        <dbReference type="ARBA" id="ARBA00021292"/>
    </source>
</evidence>
<dbReference type="PANTHER" id="PTHR45947">
    <property type="entry name" value="SULFOQUINOVOSYL TRANSFERASE SQD2"/>
    <property type="match status" value="1"/>
</dbReference>
<dbReference type="Pfam" id="PF13692">
    <property type="entry name" value="Glyco_trans_1_4"/>
    <property type="match status" value="1"/>
</dbReference>
<feature type="compositionally biased region" description="Basic and acidic residues" evidence="4">
    <location>
        <begin position="74"/>
        <end position="88"/>
    </location>
</feature>
<dbReference type="STRING" id="767452.AVL62_00295"/>
<feature type="compositionally biased region" description="Pro residues" evidence="4">
    <location>
        <begin position="45"/>
        <end position="55"/>
    </location>
</feature>
<evidence type="ECO:0000256" key="2">
    <source>
        <dbReference type="ARBA" id="ARBA00022676"/>
    </source>
</evidence>